<evidence type="ECO:0000313" key="5">
    <source>
        <dbReference type="Proteomes" id="UP000029867"/>
    </source>
</evidence>
<dbReference type="GO" id="GO:0170011">
    <property type="term" value="F:stalled ribosome sensor activity"/>
    <property type="evidence" value="ECO:0007669"/>
    <property type="project" value="EnsemblFungi"/>
</dbReference>
<dbReference type="GO" id="GO:0070534">
    <property type="term" value="P:protein K63-linked ubiquitination"/>
    <property type="evidence" value="ECO:0007669"/>
    <property type="project" value="EnsemblFungi"/>
</dbReference>
<dbReference type="GO" id="GO:0061157">
    <property type="term" value="P:mRNA destabilization"/>
    <property type="evidence" value="ECO:0007669"/>
    <property type="project" value="EnsemblFungi"/>
</dbReference>
<dbReference type="EMBL" id="JQFK01000009">
    <property type="protein sequence ID" value="KGK39378.1"/>
    <property type="molecule type" value="Genomic_DNA"/>
</dbReference>
<dbReference type="SMART" id="SM00355">
    <property type="entry name" value="ZnF_C2H2"/>
    <property type="match status" value="4"/>
</dbReference>
<dbReference type="InterPro" id="IPR013083">
    <property type="entry name" value="Znf_RING/FYVE/PHD"/>
</dbReference>
<dbReference type="Pfam" id="PF25447">
    <property type="entry name" value="RING_ZNF598"/>
    <property type="match status" value="1"/>
</dbReference>
<dbReference type="HOGENOM" id="CLU_008515_2_0_1"/>
<dbReference type="InterPro" id="IPR056437">
    <property type="entry name" value="Znf-C2H2_ZNF598/HEL2"/>
</dbReference>
<dbReference type="GO" id="GO:0061630">
    <property type="term" value="F:ubiquitin protein ligase activity"/>
    <property type="evidence" value="ECO:0007669"/>
    <property type="project" value="EnsemblFungi"/>
</dbReference>
<keyword evidence="1" id="KW-0479">Metal-binding</keyword>
<protein>
    <recommendedName>
        <fullName evidence="3">RING-type domain-containing protein</fullName>
    </recommendedName>
</protein>
<dbReference type="GO" id="GO:0036205">
    <property type="term" value="P:histone catabolic process"/>
    <property type="evidence" value="ECO:0007669"/>
    <property type="project" value="EnsemblFungi"/>
</dbReference>
<dbReference type="PANTHER" id="PTHR22938:SF0">
    <property type="entry name" value="E3 UBIQUITIN-PROTEIN LIGASE ZNF598"/>
    <property type="match status" value="1"/>
</dbReference>
<reference evidence="5" key="1">
    <citation type="journal article" date="2014" name="Microb. Cell Fact.">
        <title>Exploiting Issatchenkia orientalis SD108 for succinic acid production.</title>
        <authorList>
            <person name="Xiao H."/>
            <person name="Shao Z."/>
            <person name="Jiang Y."/>
            <person name="Dole S."/>
            <person name="Zhao H."/>
        </authorList>
    </citation>
    <scope>NUCLEOTIDE SEQUENCE [LARGE SCALE GENOMIC DNA]</scope>
    <source>
        <strain evidence="5">SD108</strain>
    </source>
</reference>
<dbReference type="eggNOG" id="KOG2231">
    <property type="taxonomic scope" value="Eukaryota"/>
</dbReference>
<dbReference type="Pfam" id="PF23230">
    <property type="entry name" value="zf-C2H2_13"/>
    <property type="match status" value="1"/>
</dbReference>
<dbReference type="Pfam" id="PF23202">
    <property type="entry name" value="PAH_ZNF598"/>
    <property type="match status" value="1"/>
</dbReference>
<feature type="compositionally biased region" description="Low complexity" evidence="2">
    <location>
        <begin position="17"/>
        <end position="32"/>
    </location>
</feature>
<dbReference type="GO" id="GO:0008270">
    <property type="term" value="F:zinc ion binding"/>
    <property type="evidence" value="ECO:0007669"/>
    <property type="project" value="UniProtKB-KW"/>
</dbReference>
<dbReference type="AlphaFoldDB" id="A0A099P2Z3"/>
<dbReference type="GO" id="GO:0072344">
    <property type="term" value="P:rescue of stalled ribosome"/>
    <property type="evidence" value="ECO:0007669"/>
    <property type="project" value="EnsemblFungi"/>
</dbReference>
<dbReference type="VEuPathDB" id="FungiDB:C5L36_0B09060"/>
<dbReference type="GO" id="GO:1990116">
    <property type="term" value="P:ribosome-associated ubiquitin-dependent protein catabolic process"/>
    <property type="evidence" value="ECO:0007669"/>
    <property type="project" value="EnsemblFungi"/>
</dbReference>
<dbReference type="InterPro" id="IPR013087">
    <property type="entry name" value="Znf_C2H2_type"/>
</dbReference>
<dbReference type="PANTHER" id="PTHR22938">
    <property type="entry name" value="ZINC FINGER PROTEIN 598"/>
    <property type="match status" value="1"/>
</dbReference>
<evidence type="ECO:0000256" key="2">
    <source>
        <dbReference type="SAM" id="MobiDB-lite"/>
    </source>
</evidence>
<gene>
    <name evidence="4" type="ORF">JL09_g1421</name>
</gene>
<proteinExistence type="predicted"/>
<dbReference type="SUPFAM" id="SSF57850">
    <property type="entry name" value="RING/U-box"/>
    <property type="match status" value="1"/>
</dbReference>
<dbReference type="Gene3D" id="3.30.40.10">
    <property type="entry name" value="Zinc/RING finger domain, C3HC4 (zinc finger)"/>
    <property type="match status" value="1"/>
</dbReference>
<dbReference type="InterPro" id="IPR044288">
    <property type="entry name" value="ZNF598/HEL2"/>
</dbReference>
<keyword evidence="1" id="KW-0863">Zinc-finger</keyword>
<evidence type="ECO:0000313" key="4">
    <source>
        <dbReference type="EMBL" id="KGK39378.1"/>
    </source>
</evidence>
<evidence type="ECO:0000256" key="1">
    <source>
        <dbReference type="PROSITE-ProRule" id="PRU00175"/>
    </source>
</evidence>
<dbReference type="GO" id="GO:0070651">
    <property type="term" value="P:nonfunctional rRNA decay"/>
    <property type="evidence" value="ECO:0007669"/>
    <property type="project" value="EnsemblFungi"/>
</dbReference>
<accession>A0A099P2Z3</accession>
<dbReference type="GO" id="GO:0070181">
    <property type="term" value="F:small ribosomal subunit rRNA binding"/>
    <property type="evidence" value="ECO:0007669"/>
    <property type="project" value="EnsemblFungi"/>
</dbReference>
<evidence type="ECO:0000259" key="3">
    <source>
        <dbReference type="PROSITE" id="PS50089"/>
    </source>
</evidence>
<dbReference type="GO" id="GO:0043022">
    <property type="term" value="F:ribosome binding"/>
    <property type="evidence" value="ECO:0007669"/>
    <property type="project" value="TreeGrafter"/>
</dbReference>
<feature type="domain" description="RING-type" evidence="3">
    <location>
        <begin position="52"/>
        <end position="92"/>
    </location>
</feature>
<dbReference type="Proteomes" id="UP000029867">
    <property type="component" value="Unassembled WGS sequence"/>
</dbReference>
<keyword evidence="1" id="KW-0862">Zinc</keyword>
<dbReference type="PROSITE" id="PS50089">
    <property type="entry name" value="ZF_RING_2"/>
    <property type="match status" value="1"/>
</dbReference>
<dbReference type="InterPro" id="IPR001841">
    <property type="entry name" value="Znf_RING"/>
</dbReference>
<name>A0A099P2Z3_PICKU</name>
<comment type="caution">
    <text evidence="4">The sequence shown here is derived from an EMBL/GenBank/DDBJ whole genome shotgun (WGS) entry which is preliminary data.</text>
</comment>
<sequence>MSTATVSERRKYFSTLSSTLNSSSDGSESSSSQDPTPTISAHVEEGEEGETCLICAESIRIASLSPCNHTVCHVCSFRNVALYRKSQCLVCRSEIHNFIFTADLKTEKFEQVKSSQLIPRFKNDHGIRYTSEFAKNETLKLLDFSCPIKSCSLHGKRMSNFKELNNHVKDVHNRQYCELCAKFKKAFISELKLYNKKQLHQHQSKGDSIGFKGHPECKFCSNKRFYSEDELYVHMRDHHERCHICQQIDPNNPQYFRNYEHLAQHFKNAHFTCNVQSCLDSKFVVFRDEFELQTHLAKEHSSLYGNNILFSGSFNSQLFSVPNEKKKITKKENNADSSNDYELKKKRLEERARHYLNYNEEKFQEFLNVNIDYSKEKISAQNVINAYKEIFNDSKDVDYDLLIYELSGLYPNKSKLRRDLEIINKPQLENRELEEKFPSLPGSSSVMDRGIWGSEQPKSKSKLKAAPSISSKQLFPSLPGVNHGNIVSSTKKAPKTRGIPVTPPVNGFGVPGYNPIQTGKKNKSVWNAPPLPPVASTFTSSSKSAPVHRSKPIDEQLFPSLPSPPKKKVIPRVNPVTNNGSNIWGSSSPIDNGGNVGSSFNMNELSGSLKAVKKGKKGKVVYKLDL</sequence>
<dbReference type="InterPro" id="IPR057634">
    <property type="entry name" value="PAH_ZNF598/HEL2"/>
</dbReference>
<organism evidence="4 5">
    <name type="scientific">Pichia kudriavzevii</name>
    <name type="common">Yeast</name>
    <name type="synonym">Issatchenkia orientalis</name>
    <dbReference type="NCBI Taxonomy" id="4909"/>
    <lineage>
        <taxon>Eukaryota</taxon>
        <taxon>Fungi</taxon>
        <taxon>Dikarya</taxon>
        <taxon>Ascomycota</taxon>
        <taxon>Saccharomycotina</taxon>
        <taxon>Pichiomycetes</taxon>
        <taxon>Pichiales</taxon>
        <taxon>Pichiaceae</taxon>
        <taxon>Pichia</taxon>
    </lineage>
</organism>
<dbReference type="GO" id="GO:0022626">
    <property type="term" value="C:cytosolic ribosome"/>
    <property type="evidence" value="ECO:0007669"/>
    <property type="project" value="EnsemblFungi"/>
</dbReference>
<dbReference type="GO" id="GO:0070966">
    <property type="term" value="P:nuclear-transcribed mRNA catabolic process, no-go decay"/>
    <property type="evidence" value="ECO:0007669"/>
    <property type="project" value="EnsemblFungi"/>
</dbReference>
<feature type="region of interest" description="Disordered" evidence="2">
    <location>
        <begin position="17"/>
        <end position="44"/>
    </location>
</feature>